<sequence>MIIEVKAVSVFRGQANPSPNLTGPRHRQRNDHGANMPIPPYTHKDPNHASTALSFPEGGRKAWLVVLSSFCLIAATFGLTGSIGLFQAHWQAHQLSSYSSRDIAWISSTQIFLTLFLGVQVGPLFDRYGPRWLTFIGSVGVVAYLLLLGECTEYWHFMLCFGILGGVSGAILTTVALSVISHWFKARRGLATGITFTGTSLGGIVFPIILSSILERMSWAWSMRLLALLEFVLVLIGNLFVRGRLPIQSSGGVVNLLCFKDSRFAWTTAGISCFEFVLFTAIGLLPTYALEQGFGQQTSYNVIAVMNAGSGLGRYIAGLVADHYGRFNSMSVSILISLFATLALWLPAHHNIGLFYTMVPIFGFGSGSVMSLAPVCLGELGEVSEYGQRYGTSYSVVGLATLISIPIAAELQAAAGTTAFVAFCGGMLVLALLSFIVARWACLDYKWRGKVKI</sequence>
<feature type="transmembrane region" description="Helical" evidence="4">
    <location>
        <begin position="329"/>
        <end position="348"/>
    </location>
</feature>
<dbReference type="InterPro" id="IPR020846">
    <property type="entry name" value="MFS_dom"/>
</dbReference>
<feature type="transmembrane region" description="Helical" evidence="4">
    <location>
        <begin position="298"/>
        <end position="317"/>
    </location>
</feature>
<reference evidence="7" key="1">
    <citation type="journal article" date="2017" name="Genome Biol.">
        <title>Comparative genomics reveals high biological diversity and specific adaptations in the industrially and medically important fungal genus Aspergillus.</title>
        <authorList>
            <person name="de Vries R.P."/>
            <person name="Riley R."/>
            <person name="Wiebenga A."/>
            <person name="Aguilar-Osorio G."/>
            <person name="Amillis S."/>
            <person name="Uchima C.A."/>
            <person name="Anderluh G."/>
            <person name="Asadollahi M."/>
            <person name="Askin M."/>
            <person name="Barry K."/>
            <person name="Battaglia E."/>
            <person name="Bayram O."/>
            <person name="Benocci T."/>
            <person name="Braus-Stromeyer S.A."/>
            <person name="Caldana C."/>
            <person name="Canovas D."/>
            <person name="Cerqueira G.C."/>
            <person name="Chen F."/>
            <person name="Chen W."/>
            <person name="Choi C."/>
            <person name="Clum A."/>
            <person name="Dos Santos R.A."/>
            <person name="Damasio A.R."/>
            <person name="Diallinas G."/>
            <person name="Emri T."/>
            <person name="Fekete E."/>
            <person name="Flipphi M."/>
            <person name="Freyberg S."/>
            <person name="Gallo A."/>
            <person name="Gournas C."/>
            <person name="Habgood R."/>
            <person name="Hainaut M."/>
            <person name="Harispe M.L."/>
            <person name="Henrissat B."/>
            <person name="Hilden K.S."/>
            <person name="Hope R."/>
            <person name="Hossain A."/>
            <person name="Karabika E."/>
            <person name="Karaffa L."/>
            <person name="Karanyi Z."/>
            <person name="Krasevec N."/>
            <person name="Kuo A."/>
            <person name="Kusch H."/>
            <person name="LaButti K."/>
            <person name="Lagendijk E.L."/>
            <person name="Lapidus A."/>
            <person name="Levasseur A."/>
            <person name="Lindquist E."/>
            <person name="Lipzen A."/>
            <person name="Logrieco A.F."/>
            <person name="MacCabe A."/>
            <person name="Maekelae M.R."/>
            <person name="Malavazi I."/>
            <person name="Melin P."/>
            <person name="Meyer V."/>
            <person name="Mielnichuk N."/>
            <person name="Miskei M."/>
            <person name="Molnar A.P."/>
            <person name="Mule G."/>
            <person name="Ngan C.Y."/>
            <person name="Orejas M."/>
            <person name="Orosz E."/>
            <person name="Ouedraogo J.P."/>
            <person name="Overkamp K.M."/>
            <person name="Park H.-S."/>
            <person name="Perrone G."/>
            <person name="Piumi F."/>
            <person name="Punt P.J."/>
            <person name="Ram A.F."/>
            <person name="Ramon A."/>
            <person name="Rauscher S."/>
            <person name="Record E."/>
            <person name="Riano-Pachon D.M."/>
            <person name="Robert V."/>
            <person name="Roehrig J."/>
            <person name="Ruller R."/>
            <person name="Salamov A."/>
            <person name="Salih N.S."/>
            <person name="Samson R.A."/>
            <person name="Sandor E."/>
            <person name="Sanguinetti M."/>
            <person name="Schuetze T."/>
            <person name="Sepcic K."/>
            <person name="Shelest E."/>
            <person name="Sherlock G."/>
            <person name="Sophianopoulou V."/>
            <person name="Squina F.M."/>
            <person name="Sun H."/>
            <person name="Susca A."/>
            <person name="Todd R.B."/>
            <person name="Tsang A."/>
            <person name="Unkles S.E."/>
            <person name="van de Wiele N."/>
            <person name="van Rossen-Uffink D."/>
            <person name="Oliveira J.V."/>
            <person name="Vesth T.C."/>
            <person name="Visser J."/>
            <person name="Yu J.-H."/>
            <person name="Zhou M."/>
            <person name="Andersen M.R."/>
            <person name="Archer D.B."/>
            <person name="Baker S.E."/>
            <person name="Benoit I."/>
            <person name="Brakhage A.A."/>
            <person name="Braus G.H."/>
            <person name="Fischer R."/>
            <person name="Frisvad J.C."/>
            <person name="Goldman G.H."/>
            <person name="Houbraken J."/>
            <person name="Oakley B."/>
            <person name="Pocsi I."/>
            <person name="Scazzocchio C."/>
            <person name="Seiboth B."/>
            <person name="vanKuyk P.A."/>
            <person name="Wortman J."/>
            <person name="Dyer P.S."/>
            <person name="Grigoriev I.V."/>
        </authorList>
    </citation>
    <scope>NUCLEOTIDE SEQUENCE [LARGE SCALE GENOMIC DNA]</scope>
    <source>
        <strain evidence="7">CBS 583.65</strain>
    </source>
</reference>
<name>A0A1L9PVP5_ASPVE</name>
<gene>
    <name evidence="6" type="ORF">ASPVEDRAFT_64579</name>
</gene>
<feature type="transmembrane region" description="Helical" evidence="4">
    <location>
        <begin position="189"/>
        <end position="213"/>
    </location>
</feature>
<feature type="transmembrane region" description="Helical" evidence="4">
    <location>
        <begin position="390"/>
        <end position="408"/>
    </location>
</feature>
<feature type="transmembrane region" description="Helical" evidence="4">
    <location>
        <begin position="219"/>
        <end position="241"/>
    </location>
</feature>
<dbReference type="OrthoDB" id="6499973at2759"/>
<feature type="transmembrane region" description="Helical" evidence="4">
    <location>
        <begin position="155"/>
        <end position="177"/>
    </location>
</feature>
<evidence type="ECO:0000256" key="1">
    <source>
        <dbReference type="ARBA" id="ARBA00004141"/>
    </source>
</evidence>
<feature type="region of interest" description="Disordered" evidence="3">
    <location>
        <begin position="14"/>
        <end position="36"/>
    </location>
</feature>
<dbReference type="RefSeq" id="XP_040671305.1">
    <property type="nucleotide sequence ID" value="XM_040815738.1"/>
</dbReference>
<feature type="transmembrane region" description="Helical" evidence="4">
    <location>
        <begin position="354"/>
        <end position="378"/>
    </location>
</feature>
<dbReference type="PANTHER" id="PTHR11360">
    <property type="entry name" value="MONOCARBOXYLATE TRANSPORTER"/>
    <property type="match status" value="1"/>
</dbReference>
<accession>A0A1L9PVP5</accession>
<protein>
    <recommendedName>
        <fullName evidence="5">Major facilitator superfamily (MFS) profile domain-containing protein</fullName>
    </recommendedName>
</protein>
<evidence type="ECO:0000256" key="4">
    <source>
        <dbReference type="SAM" id="Phobius"/>
    </source>
</evidence>
<dbReference type="GO" id="GO:0022857">
    <property type="term" value="F:transmembrane transporter activity"/>
    <property type="evidence" value="ECO:0007669"/>
    <property type="project" value="InterPro"/>
</dbReference>
<keyword evidence="7" id="KW-1185">Reference proteome</keyword>
<dbReference type="PROSITE" id="PS50850">
    <property type="entry name" value="MFS"/>
    <property type="match status" value="1"/>
</dbReference>
<proteinExistence type="inferred from homology"/>
<keyword evidence="4" id="KW-0472">Membrane</keyword>
<feature type="transmembrane region" description="Helical" evidence="4">
    <location>
        <begin position="264"/>
        <end position="286"/>
    </location>
</feature>
<dbReference type="EMBL" id="KV878133">
    <property type="protein sequence ID" value="OJJ05543.1"/>
    <property type="molecule type" value="Genomic_DNA"/>
</dbReference>
<keyword evidence="4" id="KW-0812">Transmembrane</keyword>
<keyword evidence="4" id="KW-1133">Transmembrane helix</keyword>
<feature type="transmembrane region" description="Helical" evidence="4">
    <location>
        <begin position="132"/>
        <end position="149"/>
    </location>
</feature>
<dbReference type="VEuPathDB" id="FungiDB:ASPVEDRAFT_64579"/>
<dbReference type="InterPro" id="IPR050327">
    <property type="entry name" value="Proton-linked_MCT"/>
</dbReference>
<evidence type="ECO:0000256" key="2">
    <source>
        <dbReference type="ARBA" id="ARBA00006727"/>
    </source>
</evidence>
<evidence type="ECO:0000259" key="5">
    <source>
        <dbReference type="PROSITE" id="PS50850"/>
    </source>
</evidence>
<dbReference type="AlphaFoldDB" id="A0A1L9PVP5"/>
<organism evidence="6 7">
    <name type="scientific">Aspergillus versicolor CBS 583.65</name>
    <dbReference type="NCBI Taxonomy" id="1036611"/>
    <lineage>
        <taxon>Eukaryota</taxon>
        <taxon>Fungi</taxon>
        <taxon>Dikarya</taxon>
        <taxon>Ascomycota</taxon>
        <taxon>Pezizomycotina</taxon>
        <taxon>Eurotiomycetes</taxon>
        <taxon>Eurotiomycetidae</taxon>
        <taxon>Eurotiales</taxon>
        <taxon>Aspergillaceae</taxon>
        <taxon>Aspergillus</taxon>
        <taxon>Aspergillus subgen. Nidulantes</taxon>
    </lineage>
</organism>
<feature type="domain" description="Major facilitator superfamily (MFS) profile" evidence="5">
    <location>
        <begin position="62"/>
        <end position="442"/>
    </location>
</feature>
<dbReference type="Gene3D" id="1.20.1250.20">
    <property type="entry name" value="MFS general substrate transporter like domains"/>
    <property type="match status" value="1"/>
</dbReference>
<dbReference type="CDD" id="cd17352">
    <property type="entry name" value="MFS_MCT_SLC16"/>
    <property type="match status" value="1"/>
</dbReference>
<dbReference type="Proteomes" id="UP000184073">
    <property type="component" value="Unassembled WGS sequence"/>
</dbReference>
<feature type="transmembrane region" description="Helical" evidence="4">
    <location>
        <begin position="103"/>
        <end position="125"/>
    </location>
</feature>
<dbReference type="InterPro" id="IPR036259">
    <property type="entry name" value="MFS_trans_sf"/>
</dbReference>
<evidence type="ECO:0000313" key="6">
    <source>
        <dbReference type="EMBL" id="OJJ05543.1"/>
    </source>
</evidence>
<evidence type="ECO:0000256" key="3">
    <source>
        <dbReference type="SAM" id="MobiDB-lite"/>
    </source>
</evidence>
<comment type="similarity">
    <text evidence="2">Belongs to the major facilitator superfamily. Monocarboxylate porter (TC 2.A.1.13) family.</text>
</comment>
<dbReference type="Pfam" id="PF07690">
    <property type="entry name" value="MFS_1"/>
    <property type="match status" value="1"/>
</dbReference>
<dbReference type="SUPFAM" id="SSF103473">
    <property type="entry name" value="MFS general substrate transporter"/>
    <property type="match status" value="1"/>
</dbReference>
<dbReference type="GO" id="GO:0016020">
    <property type="term" value="C:membrane"/>
    <property type="evidence" value="ECO:0007669"/>
    <property type="project" value="UniProtKB-SubCell"/>
</dbReference>
<evidence type="ECO:0000313" key="7">
    <source>
        <dbReference type="Proteomes" id="UP000184073"/>
    </source>
</evidence>
<comment type="subcellular location">
    <subcellularLocation>
        <location evidence="1">Membrane</location>
        <topology evidence="1">Multi-pass membrane protein</topology>
    </subcellularLocation>
</comment>
<feature type="transmembrane region" description="Helical" evidence="4">
    <location>
        <begin position="62"/>
        <end position="83"/>
    </location>
</feature>
<dbReference type="GeneID" id="63731249"/>
<dbReference type="PANTHER" id="PTHR11360:SF230">
    <property type="entry name" value="MONOCARBOXYLATE TRANSPORTER, PUTATIVE (AFU_ORTHOLOGUE AFUA_2G12790)-RELATED"/>
    <property type="match status" value="1"/>
</dbReference>
<dbReference type="InterPro" id="IPR011701">
    <property type="entry name" value="MFS"/>
</dbReference>
<feature type="transmembrane region" description="Helical" evidence="4">
    <location>
        <begin position="420"/>
        <end position="442"/>
    </location>
</feature>